<dbReference type="InterPro" id="IPR000326">
    <property type="entry name" value="PAP2/HPO"/>
</dbReference>
<feature type="transmembrane region" description="Helical" evidence="1">
    <location>
        <begin position="107"/>
        <end position="127"/>
    </location>
</feature>
<reference evidence="3 4" key="1">
    <citation type="submission" date="2020-09" db="EMBL/GenBank/DDBJ databases">
        <title>Characterization of Treponema spp. from bovine digital dermatitis in Korea.</title>
        <authorList>
            <person name="Espiritu H.M."/>
            <person name="Cho Y.I."/>
            <person name="Mamuad L."/>
        </authorList>
    </citation>
    <scope>NUCLEOTIDE SEQUENCE [LARGE SCALE GENOMIC DNA]</scope>
    <source>
        <strain evidence="3 4">KS1</strain>
    </source>
</reference>
<feature type="transmembrane region" description="Helical" evidence="1">
    <location>
        <begin position="164"/>
        <end position="182"/>
    </location>
</feature>
<evidence type="ECO:0000313" key="3">
    <source>
        <dbReference type="EMBL" id="QOW61004.1"/>
    </source>
</evidence>
<evidence type="ECO:0000256" key="1">
    <source>
        <dbReference type="SAM" id="Phobius"/>
    </source>
</evidence>
<gene>
    <name evidence="3" type="ORF">IFE08_00855</name>
</gene>
<evidence type="ECO:0000313" key="4">
    <source>
        <dbReference type="Proteomes" id="UP000593915"/>
    </source>
</evidence>
<organism evidence="3 4">
    <name type="scientific">Treponema pedis</name>
    <dbReference type="NCBI Taxonomy" id="409322"/>
    <lineage>
        <taxon>Bacteria</taxon>
        <taxon>Pseudomonadati</taxon>
        <taxon>Spirochaetota</taxon>
        <taxon>Spirochaetia</taxon>
        <taxon>Spirochaetales</taxon>
        <taxon>Treponemataceae</taxon>
        <taxon>Treponema</taxon>
    </lineage>
</organism>
<feature type="transmembrane region" description="Helical" evidence="1">
    <location>
        <begin position="44"/>
        <end position="61"/>
    </location>
</feature>
<sequence length="327" mass="36099">MNELTNAVPQAIPAIYLWGIEFIKAVQTVANPALTEVVKIFTDVSVYGFGILIPLIYMWCIDYKKGLHLLYVFTFGTGLTDGIKLILHVPRPYTYAPEVMLTTETSFSTPSGHSFTGTLMYPAVLFYGAKTKLKNKLKIFLAIIFPFAIGVSRIYLGVHYPTDVLSGWFLGGFVFFIFFLFTEKIENKISGFAEALSKVSSKNIKSVKFAAAAGFSFFLILICNEKVYGAGGLFGLAFGNIYIFEPLKINFNASSGTFVQKIFRFILGFAVSIIPVLAVYFAKINASHPQFRLYVFLEFAAVGAIVSGLMPLIFVKLNLCGGKNAGR</sequence>
<dbReference type="CDD" id="cd03392">
    <property type="entry name" value="PAP2_like_2"/>
    <property type="match status" value="1"/>
</dbReference>
<protein>
    <submittedName>
        <fullName evidence="3">Phosphatase PAP2 family protein</fullName>
    </submittedName>
</protein>
<dbReference type="SMART" id="SM00014">
    <property type="entry name" value="acidPPc"/>
    <property type="match status" value="1"/>
</dbReference>
<accession>A0A7S6WPL3</accession>
<feature type="transmembrane region" description="Helical" evidence="1">
    <location>
        <begin position="68"/>
        <end position="87"/>
    </location>
</feature>
<feature type="transmembrane region" description="Helical" evidence="1">
    <location>
        <begin position="294"/>
        <end position="315"/>
    </location>
</feature>
<feature type="transmembrane region" description="Helical" evidence="1">
    <location>
        <begin position="139"/>
        <end position="158"/>
    </location>
</feature>
<dbReference type="Gene3D" id="1.20.144.10">
    <property type="entry name" value="Phosphatidic acid phosphatase type 2/haloperoxidase"/>
    <property type="match status" value="1"/>
</dbReference>
<keyword evidence="1" id="KW-0472">Membrane</keyword>
<dbReference type="RefSeq" id="WP_194076428.1">
    <property type="nucleotide sequence ID" value="NZ_CP061839.1"/>
</dbReference>
<feature type="transmembrane region" description="Helical" evidence="1">
    <location>
        <begin position="265"/>
        <end position="282"/>
    </location>
</feature>
<keyword evidence="1" id="KW-1133">Transmembrane helix</keyword>
<keyword evidence="1" id="KW-0812">Transmembrane</keyword>
<feature type="transmembrane region" description="Helical" evidence="1">
    <location>
        <begin position="227"/>
        <end position="244"/>
    </location>
</feature>
<dbReference type="EMBL" id="CP061839">
    <property type="protein sequence ID" value="QOW61004.1"/>
    <property type="molecule type" value="Genomic_DNA"/>
</dbReference>
<dbReference type="InterPro" id="IPR036938">
    <property type="entry name" value="PAP2/HPO_sf"/>
</dbReference>
<dbReference type="SUPFAM" id="SSF48317">
    <property type="entry name" value="Acid phosphatase/Vanadium-dependent haloperoxidase"/>
    <property type="match status" value="1"/>
</dbReference>
<dbReference type="Pfam" id="PF01569">
    <property type="entry name" value="PAP2"/>
    <property type="match status" value="1"/>
</dbReference>
<feature type="domain" description="Phosphatidic acid phosphatase type 2/haloperoxidase" evidence="2">
    <location>
        <begin position="65"/>
        <end position="179"/>
    </location>
</feature>
<dbReference type="AlphaFoldDB" id="A0A7S6WPL3"/>
<dbReference type="PANTHER" id="PTHR14969">
    <property type="entry name" value="SPHINGOSINE-1-PHOSPHATE PHOSPHOHYDROLASE"/>
    <property type="match status" value="1"/>
</dbReference>
<dbReference type="PANTHER" id="PTHR14969:SF13">
    <property type="entry name" value="AT30094P"/>
    <property type="match status" value="1"/>
</dbReference>
<name>A0A7S6WPL3_9SPIR</name>
<proteinExistence type="predicted"/>
<dbReference type="Proteomes" id="UP000593915">
    <property type="component" value="Chromosome"/>
</dbReference>
<evidence type="ECO:0000259" key="2">
    <source>
        <dbReference type="SMART" id="SM00014"/>
    </source>
</evidence>